<dbReference type="AlphaFoldDB" id="A0A6A6T0I9"/>
<accession>A0A6A6T0I9</accession>
<dbReference type="OrthoDB" id="190201at2759"/>
<dbReference type="SUPFAM" id="SSF53474">
    <property type="entry name" value="alpha/beta-Hydrolases"/>
    <property type="match status" value="1"/>
</dbReference>
<keyword evidence="4" id="KW-1185">Reference proteome</keyword>
<dbReference type="Proteomes" id="UP000799324">
    <property type="component" value="Unassembled WGS sequence"/>
</dbReference>
<evidence type="ECO:0000313" key="3">
    <source>
        <dbReference type="EMBL" id="KAF2653300.1"/>
    </source>
</evidence>
<feature type="domain" description="AB hydrolase-1" evidence="2">
    <location>
        <begin position="126"/>
        <end position="387"/>
    </location>
</feature>
<organism evidence="3 4">
    <name type="scientific">Lophiostoma macrostomum CBS 122681</name>
    <dbReference type="NCBI Taxonomy" id="1314788"/>
    <lineage>
        <taxon>Eukaryota</taxon>
        <taxon>Fungi</taxon>
        <taxon>Dikarya</taxon>
        <taxon>Ascomycota</taxon>
        <taxon>Pezizomycotina</taxon>
        <taxon>Dothideomycetes</taxon>
        <taxon>Pleosporomycetidae</taxon>
        <taxon>Pleosporales</taxon>
        <taxon>Lophiostomataceae</taxon>
        <taxon>Lophiostoma</taxon>
    </lineage>
</organism>
<dbReference type="PANTHER" id="PTHR42886">
    <property type="entry name" value="RE40534P-RELATED"/>
    <property type="match status" value="1"/>
</dbReference>
<feature type="chain" id="PRO_5025623088" evidence="1">
    <location>
        <begin position="22"/>
        <end position="406"/>
    </location>
</feature>
<evidence type="ECO:0000313" key="4">
    <source>
        <dbReference type="Proteomes" id="UP000799324"/>
    </source>
</evidence>
<dbReference type="PANTHER" id="PTHR42886:SF87">
    <property type="entry name" value="AB HYDROLASE-1 DOMAIN-CONTAINING PROTEIN"/>
    <property type="match status" value="1"/>
</dbReference>
<keyword evidence="1" id="KW-0732">Signal</keyword>
<dbReference type="InterPro" id="IPR000073">
    <property type="entry name" value="AB_hydrolase_1"/>
</dbReference>
<dbReference type="Pfam" id="PF12697">
    <property type="entry name" value="Abhydrolase_6"/>
    <property type="match status" value="1"/>
</dbReference>
<keyword evidence="3" id="KW-0378">Hydrolase</keyword>
<dbReference type="GO" id="GO:0016787">
    <property type="term" value="F:hydrolase activity"/>
    <property type="evidence" value="ECO:0007669"/>
    <property type="project" value="UniProtKB-KW"/>
</dbReference>
<dbReference type="EMBL" id="MU004383">
    <property type="protein sequence ID" value="KAF2653300.1"/>
    <property type="molecule type" value="Genomic_DNA"/>
</dbReference>
<proteinExistence type="predicted"/>
<dbReference type="Gene3D" id="3.40.50.1820">
    <property type="entry name" value="alpha/beta hydrolase"/>
    <property type="match status" value="1"/>
</dbReference>
<gene>
    <name evidence="3" type="ORF">K491DRAFT_751701</name>
</gene>
<reference evidence="3" key="1">
    <citation type="journal article" date="2020" name="Stud. Mycol.">
        <title>101 Dothideomycetes genomes: a test case for predicting lifestyles and emergence of pathogens.</title>
        <authorList>
            <person name="Haridas S."/>
            <person name="Albert R."/>
            <person name="Binder M."/>
            <person name="Bloem J."/>
            <person name="Labutti K."/>
            <person name="Salamov A."/>
            <person name="Andreopoulos B."/>
            <person name="Baker S."/>
            <person name="Barry K."/>
            <person name="Bills G."/>
            <person name="Bluhm B."/>
            <person name="Cannon C."/>
            <person name="Castanera R."/>
            <person name="Culley D."/>
            <person name="Daum C."/>
            <person name="Ezra D."/>
            <person name="Gonzalez J."/>
            <person name="Henrissat B."/>
            <person name="Kuo A."/>
            <person name="Liang C."/>
            <person name="Lipzen A."/>
            <person name="Lutzoni F."/>
            <person name="Magnuson J."/>
            <person name="Mondo S."/>
            <person name="Nolan M."/>
            <person name="Ohm R."/>
            <person name="Pangilinan J."/>
            <person name="Park H.-J."/>
            <person name="Ramirez L."/>
            <person name="Alfaro M."/>
            <person name="Sun H."/>
            <person name="Tritt A."/>
            <person name="Yoshinaga Y."/>
            <person name="Zwiers L.-H."/>
            <person name="Turgeon B."/>
            <person name="Goodwin S."/>
            <person name="Spatafora J."/>
            <person name="Crous P."/>
            <person name="Grigoriev I."/>
        </authorList>
    </citation>
    <scope>NUCLEOTIDE SEQUENCE</scope>
    <source>
        <strain evidence="3">CBS 122681</strain>
    </source>
</reference>
<sequence length="406" mass="44244">MSLRSSTTLVLALALSNSAYSIPTVSSQLHKRADYPGYTYPSNGNCRDYSIKSTQTTKDLIWSYPRLENDFDTAALLFNITSKDDALGSFQPFNDTKEHSAEYEISGTFCSPKALKGNGTEKTVLVATHGFGFDRRYWAPEDEDYSFAKYALDAGYSFFYYDRLGVGKSQRISGFEEQASMQNALLANVLEGMHNGSYTGSVKANKLVLIGHSFGSFYSQALIAERPDLVDAAVLTGMAYGTNSDPAKIIQLTSLSTFASRIANMRDSDSAPQFANTFDNGWLSFGDIYAYAESFLHQPDYDVEVAKSSFAITQPFSIADFASTFSANLDVSKFHGKVLLTSGEFDLVLCGGNCTSTFAGGVQEQVWSGLKEPISTYVLPGAGHGANFAKNAGLMFAEIVRFLNAL</sequence>
<evidence type="ECO:0000259" key="2">
    <source>
        <dbReference type="Pfam" id="PF12697"/>
    </source>
</evidence>
<feature type="signal peptide" evidence="1">
    <location>
        <begin position="1"/>
        <end position="21"/>
    </location>
</feature>
<protein>
    <submittedName>
        <fullName evidence="3">Alpha/beta-hydrolase</fullName>
    </submittedName>
</protein>
<evidence type="ECO:0000256" key="1">
    <source>
        <dbReference type="SAM" id="SignalP"/>
    </source>
</evidence>
<name>A0A6A6T0I9_9PLEO</name>
<dbReference type="InterPro" id="IPR029058">
    <property type="entry name" value="AB_hydrolase_fold"/>
</dbReference>